<dbReference type="InterPro" id="IPR003729">
    <property type="entry name" value="Bi_nuclease_dom"/>
</dbReference>
<dbReference type="GeneID" id="81477692"/>
<evidence type="ECO:0000313" key="3">
    <source>
        <dbReference type="Proteomes" id="UP000019147"/>
    </source>
</evidence>
<accession>A0A173DXS1</accession>
<dbReference type="SUPFAM" id="SSF103256">
    <property type="entry name" value="Hypothetical protein TM0160"/>
    <property type="match status" value="1"/>
</dbReference>
<gene>
    <name evidence="2" type="ORF">M787_000040</name>
</gene>
<dbReference type="EMBL" id="CP015840">
    <property type="protein sequence ID" value="ANG65722.1"/>
    <property type="molecule type" value="Genomic_DNA"/>
</dbReference>
<dbReference type="OrthoDB" id="9788698at2"/>
<sequence>MNRDRELLQDSHLVLLNFYKLVSFCHYAGIILGTEEKKFAVYGHVSMGKAFHKFETQAMPFSRPLTHDLLNFVFSGFDIHISRVVINDYKDNVFYTRMFLEQKQGDFLYIADIDARPSDSIPFALEHKVPILCVKSVFDDTVPYQE</sequence>
<feature type="domain" description="BFN" evidence="1">
    <location>
        <begin position="1"/>
        <end position="145"/>
    </location>
</feature>
<reference evidence="2 3" key="1">
    <citation type="journal article" date="2014" name="Syst. Appl. Microbiol.">
        <title>Evidence for the existence of two new members of the family Chlamydiaceae and proposal of Chlamydia avium sp. nov. and Chlamydia gallinacea sp. nov.</title>
        <authorList>
            <person name="Sachse K."/>
            <person name="Laroucau K."/>
            <person name="Riege K."/>
            <person name="Wehner S."/>
            <person name="Dilcher M."/>
            <person name="Creasy H.H."/>
            <person name="Weidmann M."/>
            <person name="Myers G."/>
            <person name="Vorimore F."/>
            <person name="Vicari N."/>
            <person name="Magnino S."/>
            <person name="Liebler-Tenorio E."/>
            <person name="Ruettger A."/>
            <person name="Bavoil P.M."/>
            <person name="Hufert F.T."/>
            <person name="Rossello-Mora R."/>
            <person name="Marz M."/>
        </authorList>
    </citation>
    <scope>NUCLEOTIDE SEQUENCE [LARGE SCALE GENOMIC DNA]</scope>
    <source>
        <strain evidence="2 3">08-1274/3</strain>
    </source>
</reference>
<dbReference type="Pfam" id="PF02577">
    <property type="entry name" value="BFN_dom"/>
    <property type="match status" value="1"/>
</dbReference>
<dbReference type="KEGG" id="cgz:M787_000040"/>
<dbReference type="RefSeq" id="WP_034735098.1">
    <property type="nucleotide sequence ID" value="NZ_CP015840.1"/>
</dbReference>
<evidence type="ECO:0000259" key="1">
    <source>
        <dbReference type="PROSITE" id="PS51658"/>
    </source>
</evidence>
<organism evidence="2 3">
    <name type="scientific">Chlamydia gallinacea 08-1274/3</name>
    <dbReference type="NCBI Taxonomy" id="1143323"/>
    <lineage>
        <taxon>Bacteria</taxon>
        <taxon>Pseudomonadati</taxon>
        <taxon>Chlamydiota</taxon>
        <taxon>Chlamydiia</taxon>
        <taxon>Chlamydiales</taxon>
        <taxon>Chlamydiaceae</taxon>
        <taxon>Chlamydia/Chlamydophila group</taxon>
        <taxon>Chlamydia</taxon>
    </lineage>
</organism>
<dbReference type="InterPro" id="IPR036104">
    <property type="entry name" value="BFN_sf"/>
</dbReference>
<protein>
    <submittedName>
        <fullName evidence="2">Bifunctional nuclease</fullName>
    </submittedName>
</protein>
<dbReference type="AlphaFoldDB" id="A0A173DXS1"/>
<proteinExistence type="predicted"/>
<dbReference type="PROSITE" id="PS51658">
    <property type="entry name" value="BFN"/>
    <property type="match status" value="1"/>
</dbReference>
<evidence type="ECO:0000313" key="2">
    <source>
        <dbReference type="EMBL" id="ANG65722.1"/>
    </source>
</evidence>
<name>A0A173DXS1_9CHLA</name>
<dbReference type="STRING" id="1143323.M787_000040"/>
<dbReference type="GO" id="GO:0004518">
    <property type="term" value="F:nuclease activity"/>
    <property type="evidence" value="ECO:0007669"/>
    <property type="project" value="InterPro"/>
</dbReference>
<dbReference type="Proteomes" id="UP000019147">
    <property type="component" value="Chromosome"/>
</dbReference>
<dbReference type="Gene3D" id="3.10.690.10">
    <property type="entry name" value="Bifunctional nuclease domain"/>
    <property type="match status" value="1"/>
</dbReference>